<comment type="caution">
    <text evidence="1">The sequence shown here is derived from an EMBL/GenBank/DDBJ whole genome shotgun (WGS) entry which is preliminary data.</text>
</comment>
<sequence length="41" mass="4716">MGRQAVMFQAYSSACYQAYTKSMHKHAGDISMPIYNNEQTR</sequence>
<evidence type="ECO:0000313" key="1">
    <source>
        <dbReference type="EMBL" id="KDR51326.1"/>
    </source>
</evidence>
<dbReference type="HOGENOM" id="CLU_3274526_0_0_10"/>
<gene>
    <name evidence="1" type="ORF">HMPREF1991_02622</name>
</gene>
<keyword evidence="2" id="KW-1185">Reference proteome</keyword>
<protein>
    <submittedName>
        <fullName evidence="1">Uncharacterized protein</fullName>
    </submittedName>
</protein>
<organism evidence="1 2">
    <name type="scientific">Hoylesella loescheii DSM 19665 = JCM 12249 = ATCC 15930</name>
    <dbReference type="NCBI Taxonomy" id="1122985"/>
    <lineage>
        <taxon>Bacteria</taxon>
        <taxon>Pseudomonadati</taxon>
        <taxon>Bacteroidota</taxon>
        <taxon>Bacteroidia</taxon>
        <taxon>Bacteroidales</taxon>
        <taxon>Prevotellaceae</taxon>
        <taxon>Hoylesella</taxon>
    </lineage>
</organism>
<dbReference type="PATRIC" id="fig|1122985.7.peg.2714"/>
<proteinExistence type="predicted"/>
<evidence type="ECO:0000313" key="2">
    <source>
        <dbReference type="Proteomes" id="UP000027442"/>
    </source>
</evidence>
<accession>A0A069QNA3</accession>
<reference evidence="1 2" key="1">
    <citation type="submission" date="2013-08" db="EMBL/GenBank/DDBJ databases">
        <authorList>
            <person name="Weinstock G."/>
            <person name="Sodergren E."/>
            <person name="Wylie T."/>
            <person name="Fulton L."/>
            <person name="Fulton R."/>
            <person name="Fronick C."/>
            <person name="O'Laughlin M."/>
            <person name="Godfrey J."/>
            <person name="Miner T."/>
            <person name="Herter B."/>
            <person name="Appelbaum E."/>
            <person name="Cordes M."/>
            <person name="Lek S."/>
            <person name="Wollam A."/>
            <person name="Pepin K.H."/>
            <person name="Palsikar V.B."/>
            <person name="Mitreva M."/>
            <person name="Wilson R.K."/>
        </authorList>
    </citation>
    <scope>NUCLEOTIDE SEQUENCE [LARGE SCALE GENOMIC DNA]</scope>
    <source>
        <strain evidence="1 2">ATCC 15930</strain>
    </source>
</reference>
<dbReference type="EMBL" id="JNGW01000114">
    <property type="protein sequence ID" value="KDR51326.1"/>
    <property type="molecule type" value="Genomic_DNA"/>
</dbReference>
<name>A0A069QNA3_HOYLO</name>
<dbReference type="Proteomes" id="UP000027442">
    <property type="component" value="Unassembled WGS sequence"/>
</dbReference>
<dbReference type="AlphaFoldDB" id="A0A069QNA3"/>